<reference evidence="1" key="1">
    <citation type="submission" date="2022-03" db="EMBL/GenBank/DDBJ databases">
        <authorList>
            <person name="Alioto T."/>
            <person name="Alioto T."/>
            <person name="Gomez Garrido J."/>
        </authorList>
    </citation>
    <scope>NUCLEOTIDE SEQUENCE</scope>
</reference>
<keyword evidence="2" id="KW-1185">Reference proteome</keyword>
<dbReference type="EMBL" id="OW240921">
    <property type="protein sequence ID" value="CAH2319287.1"/>
    <property type="molecule type" value="Genomic_DNA"/>
</dbReference>
<dbReference type="Proteomes" id="UP001295444">
    <property type="component" value="Chromosome 10"/>
</dbReference>
<gene>
    <name evidence="1" type="ORF">PECUL_23A038679</name>
</gene>
<evidence type="ECO:0000313" key="2">
    <source>
        <dbReference type="Proteomes" id="UP001295444"/>
    </source>
</evidence>
<accession>A0AAD1T539</accession>
<evidence type="ECO:0000313" key="1">
    <source>
        <dbReference type="EMBL" id="CAH2319287.1"/>
    </source>
</evidence>
<name>A0AAD1T539_PELCU</name>
<sequence>MGDLSSLRKEDPRYGTGTPFNCIGKFPHDHGGSLQRHLNPGKRTDHIETTLDKLHTAHNKMYLTSEHYKMLSKLTDVEDRYCHHNINNTPELISQSYLQNYLTSLLKALLPAMPNSDWLIDRAHLLPKYRNITDDTFTNVVVHLHEGQRSLNVSRTENVLDAGTLCKPFTVCGLIIRHHVENQEFAKVNTHRRKNAINCQWGYCT</sequence>
<organism evidence="1 2">
    <name type="scientific">Pelobates cultripes</name>
    <name type="common">Western spadefoot toad</name>
    <dbReference type="NCBI Taxonomy" id="61616"/>
    <lineage>
        <taxon>Eukaryota</taxon>
        <taxon>Metazoa</taxon>
        <taxon>Chordata</taxon>
        <taxon>Craniata</taxon>
        <taxon>Vertebrata</taxon>
        <taxon>Euteleostomi</taxon>
        <taxon>Amphibia</taxon>
        <taxon>Batrachia</taxon>
        <taxon>Anura</taxon>
        <taxon>Pelobatoidea</taxon>
        <taxon>Pelobatidae</taxon>
        <taxon>Pelobates</taxon>
    </lineage>
</organism>
<protein>
    <submittedName>
        <fullName evidence="1">Uncharacterized protein</fullName>
    </submittedName>
</protein>
<proteinExistence type="predicted"/>
<dbReference type="AlphaFoldDB" id="A0AAD1T539"/>